<feature type="non-terminal residue" evidence="3">
    <location>
        <position position="87"/>
    </location>
</feature>
<dbReference type="InterPro" id="IPR011990">
    <property type="entry name" value="TPR-like_helical_dom_sf"/>
</dbReference>
<reference evidence="3" key="1">
    <citation type="submission" date="2021-02" db="EMBL/GenBank/DDBJ databases">
        <authorList>
            <person name="Nowell W R."/>
        </authorList>
    </citation>
    <scope>NUCLEOTIDE SEQUENCE</scope>
</reference>
<dbReference type="SMART" id="SM00028">
    <property type="entry name" value="TPR"/>
    <property type="match status" value="2"/>
</dbReference>
<name>A0A820TS57_9BILA</name>
<evidence type="ECO:0000313" key="4">
    <source>
        <dbReference type="Proteomes" id="UP000663881"/>
    </source>
</evidence>
<dbReference type="SUPFAM" id="SSF48452">
    <property type="entry name" value="TPR-like"/>
    <property type="match status" value="1"/>
</dbReference>
<gene>
    <name evidence="3" type="ORF">OKA104_LOCUS55214</name>
</gene>
<protein>
    <recommendedName>
        <fullName evidence="5">Tetratricopeptide repeat protein</fullName>
    </recommendedName>
</protein>
<dbReference type="EMBL" id="CAJOAY010038527">
    <property type="protein sequence ID" value="CAF4470659.1"/>
    <property type="molecule type" value="Genomic_DNA"/>
</dbReference>
<evidence type="ECO:0000256" key="2">
    <source>
        <dbReference type="ARBA" id="ARBA00022803"/>
    </source>
</evidence>
<comment type="caution">
    <text evidence="3">The sequence shown here is derived from an EMBL/GenBank/DDBJ whole genome shotgun (WGS) entry which is preliminary data.</text>
</comment>
<dbReference type="PANTHER" id="PTHR45641:SF1">
    <property type="entry name" value="AAA+ ATPASE DOMAIN-CONTAINING PROTEIN"/>
    <property type="match status" value="1"/>
</dbReference>
<dbReference type="Pfam" id="PF13424">
    <property type="entry name" value="TPR_12"/>
    <property type="match status" value="1"/>
</dbReference>
<keyword evidence="2" id="KW-0802">TPR repeat</keyword>
<evidence type="ECO:0000313" key="3">
    <source>
        <dbReference type="EMBL" id="CAF4470659.1"/>
    </source>
</evidence>
<dbReference type="Gene3D" id="1.25.40.10">
    <property type="entry name" value="Tetratricopeptide repeat domain"/>
    <property type="match status" value="1"/>
</dbReference>
<evidence type="ECO:0008006" key="5">
    <source>
        <dbReference type="Google" id="ProtNLM"/>
    </source>
</evidence>
<dbReference type="Proteomes" id="UP000663881">
    <property type="component" value="Unassembled WGS sequence"/>
</dbReference>
<proteinExistence type="predicted"/>
<keyword evidence="1" id="KW-0677">Repeat</keyword>
<dbReference type="AlphaFoldDB" id="A0A820TS57"/>
<dbReference type="PANTHER" id="PTHR45641">
    <property type="entry name" value="TETRATRICOPEPTIDE REPEAT PROTEIN (AFU_ORTHOLOGUE AFUA_6G03870)"/>
    <property type="match status" value="1"/>
</dbReference>
<organism evidence="3 4">
    <name type="scientific">Adineta steineri</name>
    <dbReference type="NCBI Taxonomy" id="433720"/>
    <lineage>
        <taxon>Eukaryota</taxon>
        <taxon>Metazoa</taxon>
        <taxon>Spiralia</taxon>
        <taxon>Gnathifera</taxon>
        <taxon>Rotifera</taxon>
        <taxon>Eurotatoria</taxon>
        <taxon>Bdelloidea</taxon>
        <taxon>Adinetida</taxon>
        <taxon>Adinetidae</taxon>
        <taxon>Adineta</taxon>
    </lineage>
</organism>
<evidence type="ECO:0000256" key="1">
    <source>
        <dbReference type="ARBA" id="ARBA00022737"/>
    </source>
</evidence>
<sequence>MSVTCNIGLTNELLGEFSTALSFYEKAIEIKRKILPPNHQELATTYNNIGELQRAMGNFSIALINLEKALHIRLKKVSPTDSSLAII</sequence>
<dbReference type="InterPro" id="IPR019734">
    <property type="entry name" value="TPR_rpt"/>
</dbReference>
<accession>A0A820TS57</accession>